<evidence type="ECO:0000313" key="3">
    <source>
        <dbReference type="EMBL" id="CAB4299008.1"/>
    </source>
</evidence>
<dbReference type="EMBL" id="CAEKDK010000002">
    <property type="protein sequence ID" value="CAB4268635.1"/>
    <property type="molecule type" value="Genomic_DNA"/>
</dbReference>
<name>A0A6J5U090_PRUAR</name>
<dbReference type="AlphaFoldDB" id="A0A6J5U090"/>
<dbReference type="Proteomes" id="UP000507222">
    <property type="component" value="Unassembled WGS sequence"/>
</dbReference>
<accession>A0A6J5U090</accession>
<dbReference type="Proteomes" id="UP000507245">
    <property type="component" value="Unassembled WGS sequence"/>
</dbReference>
<sequence length="126" mass="13293">MVAFDSPEVAKPSMEDEELMVMSPQQNKKRRLEVDVAEGGCHTRLEVVNANSSEVLIQLGSELAGSPCSKSLWDGLSGEAESSLKGGRSGLELGLHGVTSPLQLVASSKRRGFPVGEGGTLLEICP</sequence>
<gene>
    <name evidence="2" type="ORF">CURHAP_LOCUS12565</name>
    <name evidence="3" type="ORF">ORAREDHAP_LOCUS12182</name>
</gene>
<evidence type="ECO:0000313" key="2">
    <source>
        <dbReference type="EMBL" id="CAB4268635.1"/>
    </source>
</evidence>
<evidence type="ECO:0000313" key="4">
    <source>
        <dbReference type="Proteomes" id="UP000507222"/>
    </source>
</evidence>
<proteinExistence type="predicted"/>
<protein>
    <submittedName>
        <fullName evidence="2">Uncharacterized protein</fullName>
    </submittedName>
</protein>
<reference evidence="5" key="1">
    <citation type="journal article" date="2020" name="Genome Biol.">
        <title>Gamete binning: chromosome-level and haplotype-resolved genome assembly enabled by high-throughput single-cell sequencing of gamete genomes.</title>
        <authorList>
            <person name="Campoy J.A."/>
            <person name="Sun H."/>
            <person name="Goel M."/>
            <person name="Jiao W.-B."/>
            <person name="Folz-Donahue K."/>
            <person name="Wang N."/>
            <person name="Rubio M."/>
            <person name="Liu C."/>
            <person name="Kukat C."/>
            <person name="Ruiz D."/>
            <person name="Huettel B."/>
            <person name="Schneeberger K."/>
        </authorList>
    </citation>
    <scope>NUCLEOTIDE SEQUENCE [LARGE SCALE GENOMIC DNA]</scope>
    <source>
        <strain evidence="5">cv. Rojo Pasion</strain>
    </source>
</reference>
<reference evidence="2 4" key="2">
    <citation type="submission" date="2020-05" db="EMBL/GenBank/DDBJ databases">
        <authorList>
            <person name="Campoy J."/>
            <person name="Schneeberger K."/>
            <person name="Spophaly S."/>
        </authorList>
    </citation>
    <scope>NUCLEOTIDE SEQUENCE [LARGE SCALE GENOMIC DNA]</scope>
    <source>
        <strain evidence="2">PruArmRojPasFocal</strain>
    </source>
</reference>
<keyword evidence="5" id="KW-1185">Reference proteome</keyword>
<dbReference type="EMBL" id="CAEKKB010000002">
    <property type="protein sequence ID" value="CAB4299008.1"/>
    <property type="molecule type" value="Genomic_DNA"/>
</dbReference>
<feature type="region of interest" description="Disordered" evidence="1">
    <location>
        <begin position="1"/>
        <end position="28"/>
    </location>
</feature>
<evidence type="ECO:0000313" key="5">
    <source>
        <dbReference type="Proteomes" id="UP000507245"/>
    </source>
</evidence>
<organism evidence="2 4">
    <name type="scientific">Prunus armeniaca</name>
    <name type="common">Apricot</name>
    <name type="synonym">Armeniaca vulgaris</name>
    <dbReference type="NCBI Taxonomy" id="36596"/>
    <lineage>
        <taxon>Eukaryota</taxon>
        <taxon>Viridiplantae</taxon>
        <taxon>Streptophyta</taxon>
        <taxon>Embryophyta</taxon>
        <taxon>Tracheophyta</taxon>
        <taxon>Spermatophyta</taxon>
        <taxon>Magnoliopsida</taxon>
        <taxon>eudicotyledons</taxon>
        <taxon>Gunneridae</taxon>
        <taxon>Pentapetalae</taxon>
        <taxon>rosids</taxon>
        <taxon>fabids</taxon>
        <taxon>Rosales</taxon>
        <taxon>Rosaceae</taxon>
        <taxon>Amygdaloideae</taxon>
        <taxon>Amygdaleae</taxon>
        <taxon>Prunus</taxon>
    </lineage>
</organism>
<evidence type="ECO:0000256" key="1">
    <source>
        <dbReference type="SAM" id="MobiDB-lite"/>
    </source>
</evidence>